<dbReference type="AlphaFoldDB" id="A0A562WF07"/>
<reference evidence="1 2" key="1">
    <citation type="submission" date="2019-07" db="EMBL/GenBank/DDBJ databases">
        <title>R&amp;d 2014.</title>
        <authorList>
            <person name="Klenk H.-P."/>
        </authorList>
    </citation>
    <scope>NUCLEOTIDE SEQUENCE [LARGE SCALE GENOMIC DNA]</scope>
    <source>
        <strain evidence="1 2">DSM 43912</strain>
    </source>
</reference>
<dbReference type="EMBL" id="VLLP01000001">
    <property type="protein sequence ID" value="TWJ28715.1"/>
    <property type="molecule type" value="Genomic_DNA"/>
</dbReference>
<dbReference type="Proteomes" id="UP000319728">
    <property type="component" value="Unassembled WGS sequence"/>
</dbReference>
<accession>A0A562WF07</accession>
<keyword evidence="2" id="KW-1185">Reference proteome</keyword>
<comment type="caution">
    <text evidence="1">The sequence shown here is derived from an EMBL/GenBank/DDBJ whole genome shotgun (WGS) entry which is preliminary data.</text>
</comment>
<proteinExistence type="predicted"/>
<evidence type="ECO:0000313" key="2">
    <source>
        <dbReference type="Proteomes" id="UP000319728"/>
    </source>
</evidence>
<protein>
    <submittedName>
        <fullName evidence="1">Uncharacterized protein</fullName>
    </submittedName>
</protein>
<gene>
    <name evidence="1" type="ORF">JD81_02220</name>
</gene>
<evidence type="ECO:0000313" key="1">
    <source>
        <dbReference type="EMBL" id="TWJ28715.1"/>
    </source>
</evidence>
<sequence>MSPMFFRLFHRNWAKATGRVIDSRIHSVRNSNVRWAYIVQFAGPDGQKTKLEVLEDVHTLGVAVDATVPLLVSPDGKKAVFDRSDPQINAAEIIRNRKRADEERFREQLGN</sequence>
<name>A0A562WF07_9ACTN</name>
<organism evidence="1 2">
    <name type="scientific">Micromonospora sagamiensis</name>
    <dbReference type="NCBI Taxonomy" id="47875"/>
    <lineage>
        <taxon>Bacteria</taxon>
        <taxon>Bacillati</taxon>
        <taxon>Actinomycetota</taxon>
        <taxon>Actinomycetes</taxon>
        <taxon>Micromonosporales</taxon>
        <taxon>Micromonosporaceae</taxon>
        <taxon>Micromonospora</taxon>
    </lineage>
</organism>